<name>A0A4R6SF51_LABRH</name>
<evidence type="ECO:0000313" key="4">
    <source>
        <dbReference type="Proteomes" id="UP000295444"/>
    </source>
</evidence>
<proteinExistence type="predicted"/>
<evidence type="ECO:0000256" key="1">
    <source>
        <dbReference type="SAM" id="MobiDB-lite"/>
    </source>
</evidence>
<feature type="compositionally biased region" description="Low complexity" evidence="1">
    <location>
        <begin position="170"/>
        <end position="187"/>
    </location>
</feature>
<evidence type="ECO:0000256" key="2">
    <source>
        <dbReference type="SAM" id="Phobius"/>
    </source>
</evidence>
<feature type="compositionally biased region" description="Basic and acidic residues" evidence="1">
    <location>
        <begin position="17"/>
        <end position="27"/>
    </location>
</feature>
<protein>
    <submittedName>
        <fullName evidence="3">Uncharacterized protein</fullName>
    </submittedName>
</protein>
<accession>A0A4R6SF51</accession>
<dbReference type="Proteomes" id="UP000295444">
    <property type="component" value="Unassembled WGS sequence"/>
</dbReference>
<dbReference type="EMBL" id="SNXZ01000002">
    <property type="protein sequence ID" value="TDQ00602.1"/>
    <property type="molecule type" value="Genomic_DNA"/>
</dbReference>
<keyword evidence="2" id="KW-0472">Membrane</keyword>
<gene>
    <name evidence="3" type="ORF">EV186_102463</name>
</gene>
<feature type="region of interest" description="Disordered" evidence="1">
    <location>
        <begin position="111"/>
        <end position="188"/>
    </location>
</feature>
<feature type="compositionally biased region" description="Polar residues" evidence="1">
    <location>
        <begin position="117"/>
        <end position="137"/>
    </location>
</feature>
<keyword evidence="2" id="KW-0812">Transmembrane</keyword>
<reference evidence="3 4" key="1">
    <citation type="submission" date="2019-03" db="EMBL/GenBank/DDBJ databases">
        <title>Genomic Encyclopedia of Type Strains, Phase IV (KMG-IV): sequencing the most valuable type-strain genomes for metagenomic binning, comparative biology and taxonomic classification.</title>
        <authorList>
            <person name="Goeker M."/>
        </authorList>
    </citation>
    <scope>NUCLEOTIDE SEQUENCE [LARGE SCALE GENOMIC DNA]</scope>
    <source>
        <strain evidence="3 4">DSM 45361</strain>
    </source>
</reference>
<feature type="transmembrane region" description="Helical" evidence="2">
    <location>
        <begin position="73"/>
        <end position="93"/>
    </location>
</feature>
<sequence length="313" mass="33580">MRRQRGKSPLAQAAPAPHDHDQRDDRIPKRRGQRRPSAGWRGRATQTARAIDDALSAGPLPQRWAAPKPRANAIAIATLTGLVAVVAALAVVFSSHTAPNLPAVTTSKALGPETMASRPTPTSTADQTHTSAITTGTDAPGTRLRTLVPDHGVRPITPKPPAKADPRSVRLAPAPTRPPTAADLATPESAARAWMARSCPFDYRRPPDAAWRAAAPALTDQERLRSDPARDPRYARSWQQIVSAQENGRCSSPTAMVSPEAPRTSDRAVVIVSASRVVTSPVHPPYVEDQFAVRIVIRGQDQLWRVDAETTGG</sequence>
<keyword evidence="2" id="KW-1133">Transmembrane helix</keyword>
<dbReference type="AlphaFoldDB" id="A0A4R6SF51"/>
<comment type="caution">
    <text evidence="3">The sequence shown here is derived from an EMBL/GenBank/DDBJ whole genome shotgun (WGS) entry which is preliminary data.</text>
</comment>
<keyword evidence="4" id="KW-1185">Reference proteome</keyword>
<organism evidence="3 4">
    <name type="scientific">Labedaea rhizosphaerae</name>
    <dbReference type="NCBI Taxonomy" id="598644"/>
    <lineage>
        <taxon>Bacteria</taxon>
        <taxon>Bacillati</taxon>
        <taxon>Actinomycetota</taxon>
        <taxon>Actinomycetes</taxon>
        <taxon>Pseudonocardiales</taxon>
        <taxon>Pseudonocardiaceae</taxon>
        <taxon>Labedaea</taxon>
    </lineage>
</organism>
<feature type="region of interest" description="Disordered" evidence="1">
    <location>
        <begin position="1"/>
        <end position="47"/>
    </location>
</feature>
<evidence type="ECO:0000313" key="3">
    <source>
        <dbReference type="EMBL" id="TDQ00602.1"/>
    </source>
</evidence>